<evidence type="ECO:0000256" key="1">
    <source>
        <dbReference type="ARBA" id="ARBA00006484"/>
    </source>
</evidence>
<dbReference type="InterPro" id="IPR051737">
    <property type="entry name" value="L-xylulose/Carbonyl_redctase"/>
</dbReference>
<dbReference type="EMBL" id="JAPWTJ010001165">
    <property type="protein sequence ID" value="KAJ8973456.1"/>
    <property type="molecule type" value="Genomic_DNA"/>
</dbReference>
<dbReference type="SUPFAM" id="SSF51735">
    <property type="entry name" value="NAD(P)-binding Rossmann-fold domains"/>
    <property type="match status" value="1"/>
</dbReference>
<dbReference type="PRINTS" id="PR00080">
    <property type="entry name" value="SDRFAMILY"/>
</dbReference>
<dbReference type="Gene3D" id="3.40.50.720">
    <property type="entry name" value="NAD(P)-binding Rossmann-like Domain"/>
    <property type="match status" value="1"/>
</dbReference>
<sequence length="224" mass="24668">MQYMIRMMLPSAVNSGTAQCCQVNFRATALKDEFVSITPITLDISNWNKTKEVLRDIGAVDLLVNNAGEGLIKALQDVEEEDIDRIFDINVKALINVTQSVTEDLLRRKLLGSIVNLSSQAALVGLLNHTVYCASKGAVDAFTRACALELGPYNIRVNSVNPTVILTEMGRKWWSDPDRAKPMLSKIPLGRFGGVDDIVSTVLFLLSDKASKKNIAPVHPKNQR</sequence>
<organism evidence="3 4">
    <name type="scientific">Molorchus minor</name>
    <dbReference type="NCBI Taxonomy" id="1323400"/>
    <lineage>
        <taxon>Eukaryota</taxon>
        <taxon>Metazoa</taxon>
        <taxon>Ecdysozoa</taxon>
        <taxon>Arthropoda</taxon>
        <taxon>Hexapoda</taxon>
        <taxon>Insecta</taxon>
        <taxon>Pterygota</taxon>
        <taxon>Neoptera</taxon>
        <taxon>Endopterygota</taxon>
        <taxon>Coleoptera</taxon>
        <taxon>Polyphaga</taxon>
        <taxon>Cucujiformia</taxon>
        <taxon>Chrysomeloidea</taxon>
        <taxon>Cerambycidae</taxon>
        <taxon>Lamiinae</taxon>
        <taxon>Monochamini</taxon>
        <taxon>Molorchus</taxon>
    </lineage>
</organism>
<evidence type="ECO:0008006" key="5">
    <source>
        <dbReference type="Google" id="ProtNLM"/>
    </source>
</evidence>
<comment type="caution">
    <text evidence="3">The sequence shown here is derived from an EMBL/GenBank/DDBJ whole genome shotgun (WGS) entry which is preliminary data.</text>
</comment>
<evidence type="ECO:0000313" key="4">
    <source>
        <dbReference type="Proteomes" id="UP001162164"/>
    </source>
</evidence>
<comment type="similarity">
    <text evidence="1">Belongs to the short-chain dehydrogenases/reductases (SDR) family.</text>
</comment>
<dbReference type="PANTHER" id="PTHR44252">
    <property type="entry name" value="D-ERYTHRULOSE REDUCTASE"/>
    <property type="match status" value="1"/>
</dbReference>
<dbReference type="InterPro" id="IPR036291">
    <property type="entry name" value="NAD(P)-bd_dom_sf"/>
</dbReference>
<name>A0ABQ9J5R4_9CUCU</name>
<dbReference type="Proteomes" id="UP001162164">
    <property type="component" value="Unassembled WGS sequence"/>
</dbReference>
<accession>A0ABQ9J5R4</accession>
<dbReference type="PANTHER" id="PTHR44252:SF3">
    <property type="entry name" value="D-ERYTHRULOSE REDUCTASE-RELATED"/>
    <property type="match status" value="1"/>
</dbReference>
<reference evidence="3" key="1">
    <citation type="journal article" date="2023" name="Insect Mol. Biol.">
        <title>Genome sequencing provides insights into the evolution of gene families encoding plant cell wall-degrading enzymes in longhorned beetles.</title>
        <authorList>
            <person name="Shin N.R."/>
            <person name="Okamura Y."/>
            <person name="Kirsch R."/>
            <person name="Pauchet Y."/>
        </authorList>
    </citation>
    <scope>NUCLEOTIDE SEQUENCE</scope>
    <source>
        <strain evidence="3">MMC_N1</strain>
    </source>
</reference>
<dbReference type="InterPro" id="IPR002347">
    <property type="entry name" value="SDR_fam"/>
</dbReference>
<evidence type="ECO:0000256" key="2">
    <source>
        <dbReference type="ARBA" id="ARBA00022857"/>
    </source>
</evidence>
<protein>
    <recommendedName>
        <fullName evidence="5">L-xylulose reductase</fullName>
    </recommendedName>
</protein>
<proteinExistence type="inferred from homology"/>
<evidence type="ECO:0000313" key="3">
    <source>
        <dbReference type="EMBL" id="KAJ8973456.1"/>
    </source>
</evidence>
<keyword evidence="4" id="KW-1185">Reference proteome</keyword>
<dbReference type="PRINTS" id="PR00081">
    <property type="entry name" value="GDHRDH"/>
</dbReference>
<gene>
    <name evidence="3" type="ORF">NQ317_013450</name>
</gene>
<keyword evidence="2" id="KW-0521">NADP</keyword>
<dbReference type="Pfam" id="PF13561">
    <property type="entry name" value="adh_short_C2"/>
    <property type="match status" value="1"/>
</dbReference>
<feature type="non-terminal residue" evidence="3">
    <location>
        <position position="224"/>
    </location>
</feature>